<dbReference type="EMBL" id="CP001734">
    <property type="protein sequence ID" value="ACV67992.1"/>
    <property type="molecule type" value="Genomic_DNA"/>
</dbReference>
<dbReference type="InterPro" id="IPR047871">
    <property type="entry name" value="K_chnl_Slo-like"/>
</dbReference>
<proteinExistence type="predicted"/>
<evidence type="ECO:0000256" key="12">
    <source>
        <dbReference type="SAM" id="SignalP"/>
    </source>
</evidence>
<evidence type="ECO:0000256" key="5">
    <source>
        <dbReference type="ARBA" id="ARBA00022826"/>
    </source>
</evidence>
<keyword evidence="2" id="KW-0813">Transport</keyword>
<feature type="signal peptide" evidence="12">
    <location>
        <begin position="1"/>
        <end position="28"/>
    </location>
</feature>
<name>C8X0P5_DESRD</name>
<evidence type="ECO:0000259" key="13">
    <source>
        <dbReference type="Pfam" id="PF07885"/>
    </source>
</evidence>
<accession>C8X0P5</accession>
<comment type="subcellular location">
    <subcellularLocation>
        <location evidence="1">Membrane</location>
        <topology evidence="1">Multi-pass membrane protein</topology>
    </subcellularLocation>
</comment>
<feature type="domain" description="Potassium channel" evidence="13">
    <location>
        <begin position="14"/>
        <end position="86"/>
    </location>
</feature>
<evidence type="ECO:0000256" key="7">
    <source>
        <dbReference type="ARBA" id="ARBA00022989"/>
    </source>
</evidence>
<sequence length="274" mass="30450">MDNSTLRFRLSLALLVTVSAASIAGFMAAEDLEFADAVYFCIVTLTTVGYGDIHPASPTGKLIAAGLMVTGVGTFMGVVSAATDTLLNRRDKKLRHSRLNILVGTFFSEIGTSLLRHCVAMDHHSAPLRAELLVDQTWQAQDFQIAKARLAAYDFALTPEASNLEQTRRVLLEHTGFLLRLLENPNLIEHEQLTDLVWAVFHLKDELAHREELAGAPATDLNHLAGDLQRVYRQLAAQWIDYMAHLQQEYPYLFSLAVRLNPFDPHAQADVTQA</sequence>
<evidence type="ECO:0000256" key="3">
    <source>
        <dbReference type="ARBA" id="ARBA00022538"/>
    </source>
</evidence>
<evidence type="ECO:0000256" key="11">
    <source>
        <dbReference type="SAM" id="Phobius"/>
    </source>
</evidence>
<gene>
    <name evidence="14" type="ordered locus">Dret_0700</name>
</gene>
<evidence type="ECO:0000256" key="4">
    <source>
        <dbReference type="ARBA" id="ARBA00022692"/>
    </source>
</evidence>
<protein>
    <submittedName>
        <fullName evidence="14">Ion transport 2 domain protein</fullName>
    </submittedName>
</protein>
<keyword evidence="6" id="KW-0630">Potassium</keyword>
<dbReference type="InterPro" id="IPR013099">
    <property type="entry name" value="K_chnl_dom"/>
</dbReference>
<dbReference type="OrthoDB" id="9799090at2"/>
<dbReference type="PANTHER" id="PTHR10027">
    <property type="entry name" value="CALCIUM-ACTIVATED POTASSIUM CHANNEL ALPHA CHAIN"/>
    <property type="match status" value="1"/>
</dbReference>
<feature type="chain" id="PRO_5002994213" evidence="12">
    <location>
        <begin position="29"/>
        <end position="274"/>
    </location>
</feature>
<organism evidence="14 15">
    <name type="scientific">Desulfohalobium retbaense (strain ATCC 49708 / DSM 5692 / JCM 16813 / HR100)</name>
    <dbReference type="NCBI Taxonomy" id="485915"/>
    <lineage>
        <taxon>Bacteria</taxon>
        <taxon>Pseudomonadati</taxon>
        <taxon>Thermodesulfobacteriota</taxon>
        <taxon>Desulfovibrionia</taxon>
        <taxon>Desulfovibrionales</taxon>
        <taxon>Desulfohalobiaceae</taxon>
        <taxon>Desulfohalobium</taxon>
    </lineage>
</organism>
<keyword evidence="9 11" id="KW-0472">Membrane</keyword>
<keyword evidence="3" id="KW-0633">Potassium transport</keyword>
<dbReference type="KEGG" id="drt:Dret_0700"/>
<keyword evidence="8" id="KW-0406">Ion transport</keyword>
<keyword evidence="12" id="KW-0732">Signal</keyword>
<keyword evidence="7 11" id="KW-1133">Transmembrane helix</keyword>
<dbReference type="Proteomes" id="UP000001052">
    <property type="component" value="Chromosome"/>
</dbReference>
<dbReference type="RefSeq" id="WP_015751150.1">
    <property type="nucleotide sequence ID" value="NC_013223.1"/>
</dbReference>
<dbReference type="GO" id="GO:0005267">
    <property type="term" value="F:potassium channel activity"/>
    <property type="evidence" value="ECO:0007669"/>
    <property type="project" value="UniProtKB-KW"/>
</dbReference>
<reference evidence="15" key="1">
    <citation type="submission" date="2009-09" db="EMBL/GenBank/DDBJ databases">
        <title>The complete chromosome of Desulfohalobium retbaense DSM 5692.</title>
        <authorList>
            <consortium name="US DOE Joint Genome Institute (JGI-PGF)"/>
            <person name="Lucas S."/>
            <person name="Copeland A."/>
            <person name="Lapidus A."/>
            <person name="Glavina del Rio T."/>
            <person name="Dalin E."/>
            <person name="Tice H."/>
            <person name="Bruce D."/>
            <person name="Goodwin L."/>
            <person name="Pitluck S."/>
            <person name="Kyrpides N."/>
            <person name="Mavromatis K."/>
            <person name="Ivanova N."/>
            <person name="Mikhailova N."/>
            <person name="Munk A.C."/>
            <person name="Brettin T."/>
            <person name="Detter J.C."/>
            <person name="Han C."/>
            <person name="Tapia R."/>
            <person name="Larimer F."/>
            <person name="Land M."/>
            <person name="Hauser L."/>
            <person name="Markowitz V."/>
            <person name="Cheng J.-F."/>
            <person name="Hugenholtz P."/>
            <person name="Woyke T."/>
            <person name="Wu D."/>
            <person name="Spring S."/>
            <person name="Klenk H.-P."/>
            <person name="Eisen J.A."/>
        </authorList>
    </citation>
    <scope>NUCLEOTIDE SEQUENCE [LARGE SCALE GENOMIC DNA]</scope>
    <source>
        <strain evidence="15">DSM 5692</strain>
    </source>
</reference>
<evidence type="ECO:0000256" key="2">
    <source>
        <dbReference type="ARBA" id="ARBA00022448"/>
    </source>
</evidence>
<dbReference type="STRING" id="485915.Dret_0700"/>
<dbReference type="Gene3D" id="1.10.287.70">
    <property type="match status" value="1"/>
</dbReference>
<dbReference type="GO" id="GO:0016020">
    <property type="term" value="C:membrane"/>
    <property type="evidence" value="ECO:0007669"/>
    <property type="project" value="UniProtKB-SubCell"/>
</dbReference>
<dbReference type="PANTHER" id="PTHR10027:SF10">
    <property type="entry name" value="SLOWPOKE 2, ISOFORM D"/>
    <property type="match status" value="1"/>
</dbReference>
<keyword evidence="5" id="KW-0631">Potassium channel</keyword>
<evidence type="ECO:0000313" key="15">
    <source>
        <dbReference type="Proteomes" id="UP000001052"/>
    </source>
</evidence>
<dbReference type="SUPFAM" id="SSF81324">
    <property type="entry name" value="Voltage-gated potassium channels"/>
    <property type="match status" value="1"/>
</dbReference>
<dbReference type="AlphaFoldDB" id="C8X0P5"/>
<dbReference type="HOGENOM" id="CLU_087537_1_0_7"/>
<evidence type="ECO:0000256" key="10">
    <source>
        <dbReference type="ARBA" id="ARBA00023303"/>
    </source>
</evidence>
<keyword evidence="15" id="KW-1185">Reference proteome</keyword>
<evidence type="ECO:0000256" key="8">
    <source>
        <dbReference type="ARBA" id="ARBA00023065"/>
    </source>
</evidence>
<keyword evidence="4 11" id="KW-0812">Transmembrane</keyword>
<feature type="transmembrane region" description="Helical" evidence="11">
    <location>
        <begin position="62"/>
        <end position="87"/>
    </location>
</feature>
<dbReference type="eggNOG" id="COG1226">
    <property type="taxonomic scope" value="Bacteria"/>
</dbReference>
<dbReference type="Pfam" id="PF07885">
    <property type="entry name" value="Ion_trans_2"/>
    <property type="match status" value="1"/>
</dbReference>
<evidence type="ECO:0000256" key="9">
    <source>
        <dbReference type="ARBA" id="ARBA00023136"/>
    </source>
</evidence>
<reference evidence="14 15" key="2">
    <citation type="journal article" date="2010" name="Stand. Genomic Sci.">
        <title>Complete genome sequence of Desulfohalobium retbaense type strain (HR(100)).</title>
        <authorList>
            <person name="Spring S."/>
            <person name="Nolan M."/>
            <person name="Lapidus A."/>
            <person name="Glavina Del Rio T."/>
            <person name="Copeland A."/>
            <person name="Tice H."/>
            <person name="Cheng J.F."/>
            <person name="Lucas S."/>
            <person name="Land M."/>
            <person name="Chen F."/>
            <person name="Bruce D."/>
            <person name="Goodwin L."/>
            <person name="Pitluck S."/>
            <person name="Ivanova N."/>
            <person name="Mavromatis K."/>
            <person name="Mikhailova N."/>
            <person name="Pati A."/>
            <person name="Chen A."/>
            <person name="Palaniappan K."/>
            <person name="Hauser L."/>
            <person name="Chang Y.J."/>
            <person name="Jeffries C.D."/>
            <person name="Munk C."/>
            <person name="Kiss H."/>
            <person name="Chain P."/>
            <person name="Han C."/>
            <person name="Brettin T."/>
            <person name="Detter J.C."/>
            <person name="Schuler E."/>
            <person name="Goker M."/>
            <person name="Rohde M."/>
            <person name="Bristow J."/>
            <person name="Eisen J.A."/>
            <person name="Markowitz V."/>
            <person name="Hugenholtz P."/>
            <person name="Kyrpides N.C."/>
            <person name="Klenk H.P."/>
        </authorList>
    </citation>
    <scope>NUCLEOTIDE SEQUENCE [LARGE SCALE GENOMIC DNA]</scope>
    <source>
        <strain evidence="14 15">DSM 5692</strain>
    </source>
</reference>
<evidence type="ECO:0000256" key="1">
    <source>
        <dbReference type="ARBA" id="ARBA00004141"/>
    </source>
</evidence>
<keyword evidence="10" id="KW-0407">Ion channel</keyword>
<evidence type="ECO:0000313" key="14">
    <source>
        <dbReference type="EMBL" id="ACV67992.1"/>
    </source>
</evidence>
<evidence type="ECO:0000256" key="6">
    <source>
        <dbReference type="ARBA" id="ARBA00022958"/>
    </source>
</evidence>